<keyword evidence="2 6" id="KW-0479">Metal-binding</keyword>
<keyword evidence="1 6" id="KW-0645">Protease</keyword>
<comment type="similarity">
    <text evidence="6">Belongs to the peptidase M3 family.</text>
</comment>
<evidence type="ECO:0000256" key="6">
    <source>
        <dbReference type="RuleBase" id="RU003435"/>
    </source>
</evidence>
<dbReference type="OrthoDB" id="9766487at2"/>
<dbReference type="GO" id="GO:0004222">
    <property type="term" value="F:metalloendopeptidase activity"/>
    <property type="evidence" value="ECO:0007669"/>
    <property type="project" value="InterPro"/>
</dbReference>
<keyword evidence="3 6" id="KW-0378">Hydrolase</keyword>
<dbReference type="Proteomes" id="UP000199208">
    <property type="component" value="Unassembled WGS sequence"/>
</dbReference>
<protein>
    <submittedName>
        <fullName evidence="10">Oligoendopeptidase F</fullName>
    </submittedName>
</protein>
<dbReference type="EMBL" id="FMWL01000021">
    <property type="protein sequence ID" value="SCZ81711.1"/>
    <property type="molecule type" value="Genomic_DNA"/>
</dbReference>
<evidence type="ECO:0000256" key="3">
    <source>
        <dbReference type="ARBA" id="ARBA00022801"/>
    </source>
</evidence>
<reference evidence="10 11" key="1">
    <citation type="submission" date="2016-10" db="EMBL/GenBank/DDBJ databases">
        <authorList>
            <person name="de Groot N.N."/>
        </authorList>
    </citation>
    <scope>NUCLEOTIDE SEQUENCE [LARGE SCALE GENOMIC DNA]</scope>
    <source>
        <strain evidence="10 11">DSM 2784</strain>
    </source>
</reference>
<dbReference type="STRING" id="1120920.SAMN03080599_02960"/>
<keyword evidence="8" id="KW-0812">Transmembrane</keyword>
<gene>
    <name evidence="10" type="ORF">SAMN03080599_02960</name>
</gene>
<dbReference type="GO" id="GO:0006508">
    <property type="term" value="P:proteolysis"/>
    <property type="evidence" value="ECO:0007669"/>
    <property type="project" value="UniProtKB-KW"/>
</dbReference>
<keyword evidence="8" id="KW-1133">Transmembrane helix</keyword>
<name>A0A1G5S7M5_9FIRM</name>
<keyword evidence="4 6" id="KW-0862">Zinc</keyword>
<dbReference type="RefSeq" id="WP_092592820.1">
    <property type="nucleotide sequence ID" value="NZ_FMWL01000021.1"/>
</dbReference>
<keyword evidence="5 6" id="KW-0482">Metalloprotease</keyword>
<dbReference type="InterPro" id="IPR042088">
    <property type="entry name" value="OligoPept_F_C"/>
</dbReference>
<dbReference type="GO" id="GO:0046872">
    <property type="term" value="F:metal ion binding"/>
    <property type="evidence" value="ECO:0007669"/>
    <property type="project" value="UniProtKB-UniRule"/>
</dbReference>
<evidence type="ECO:0000313" key="10">
    <source>
        <dbReference type="EMBL" id="SCZ81711.1"/>
    </source>
</evidence>
<proteinExistence type="inferred from homology"/>
<comment type="cofactor">
    <cofactor evidence="6">
        <name>Zn(2+)</name>
        <dbReference type="ChEBI" id="CHEBI:29105"/>
    </cofactor>
    <text evidence="6">Binds 1 zinc ion.</text>
</comment>
<organism evidence="10 11">
    <name type="scientific">Acidaminobacter hydrogenoformans DSM 2784</name>
    <dbReference type="NCBI Taxonomy" id="1120920"/>
    <lineage>
        <taxon>Bacteria</taxon>
        <taxon>Bacillati</taxon>
        <taxon>Bacillota</taxon>
        <taxon>Clostridia</taxon>
        <taxon>Peptostreptococcales</taxon>
        <taxon>Acidaminobacteraceae</taxon>
        <taxon>Acidaminobacter</taxon>
    </lineage>
</organism>
<feature type="domain" description="Peptidase M3A/M3B catalytic" evidence="9">
    <location>
        <begin position="357"/>
        <end position="593"/>
    </location>
</feature>
<evidence type="ECO:0000256" key="8">
    <source>
        <dbReference type="SAM" id="Phobius"/>
    </source>
</evidence>
<dbReference type="Gene3D" id="1.10.1370.20">
    <property type="entry name" value="Oligoendopeptidase f, C-terminal domain"/>
    <property type="match status" value="1"/>
</dbReference>
<sequence length="615" mass="68714">MNREEKARNEEVKIEEAKNEEALKSLEPDAWAQEDDDLAALKAKRARKLSVVALLLVLAVATAAVAGVLSGGGFFRWFRGITKGSALVTIESPSPSWDLTAIFGDADEAEDVLNALLSEVNEALNQGRIPDEDSLDQMLRTAERLLVYATLIRDSDLGNARAKAFQTSVDALINKVTRLSYTPHSADEGPSIVELSGIYERIYQSFDHSYGAAFGEDPALFSEDVSRRYKAFEKWTRDQAAAAEVYADIYEGKVIFDNYLALMYGETEAADAFISQDRFSTAAFAQLSTMTHQNLALNHRWVALKAELLGMEGPLRFSDLFVGSFIGEEPLSVSEAEVFMNQALQPLPDTGREVVGRAFSEKWIDFYPREDKYEGAYTYGAYESHPYLLLNYTGTPDSLAELAHELGHAVHMTISAQNQPFDTYYADVTASEFAASVTELLFHEYCLAQAGNKEEKLTALAGYLDFLSATYFDQMMATEFEVEAHRMSLAGEDLSAASLRALWNELMTAYMGPDYEITELDGYDWVSYPHLYWDFYMYNYATGIVAAYPVASGLLRDDPKARDHWNRIMAAGGSLTGAELMAEAGFNYESEDLYKNFFERWTALMDELEFLLDAS</sequence>
<evidence type="ECO:0000256" key="5">
    <source>
        <dbReference type="ARBA" id="ARBA00023049"/>
    </source>
</evidence>
<dbReference type="Pfam" id="PF01432">
    <property type="entry name" value="Peptidase_M3"/>
    <property type="match status" value="1"/>
</dbReference>
<evidence type="ECO:0000256" key="7">
    <source>
        <dbReference type="SAM" id="MobiDB-lite"/>
    </source>
</evidence>
<evidence type="ECO:0000313" key="11">
    <source>
        <dbReference type="Proteomes" id="UP000199208"/>
    </source>
</evidence>
<evidence type="ECO:0000256" key="1">
    <source>
        <dbReference type="ARBA" id="ARBA00022670"/>
    </source>
</evidence>
<dbReference type="AlphaFoldDB" id="A0A1G5S7M5"/>
<evidence type="ECO:0000259" key="9">
    <source>
        <dbReference type="Pfam" id="PF01432"/>
    </source>
</evidence>
<evidence type="ECO:0000256" key="2">
    <source>
        <dbReference type="ARBA" id="ARBA00022723"/>
    </source>
</evidence>
<dbReference type="InterPro" id="IPR001567">
    <property type="entry name" value="Pept_M3A_M3B_dom"/>
</dbReference>
<dbReference type="SUPFAM" id="SSF55486">
    <property type="entry name" value="Metalloproteases ('zincins'), catalytic domain"/>
    <property type="match status" value="1"/>
</dbReference>
<keyword evidence="11" id="KW-1185">Reference proteome</keyword>
<keyword evidence="8" id="KW-0472">Membrane</keyword>
<evidence type="ECO:0000256" key="4">
    <source>
        <dbReference type="ARBA" id="ARBA00022833"/>
    </source>
</evidence>
<feature type="transmembrane region" description="Helical" evidence="8">
    <location>
        <begin position="51"/>
        <end position="78"/>
    </location>
</feature>
<feature type="region of interest" description="Disordered" evidence="7">
    <location>
        <begin position="1"/>
        <end position="20"/>
    </location>
</feature>
<accession>A0A1G5S7M5</accession>